<evidence type="ECO:0000313" key="1">
    <source>
        <dbReference type="EMBL" id="JAD31988.1"/>
    </source>
</evidence>
<protein>
    <submittedName>
        <fullName evidence="1">Uncharacterized protein</fullName>
    </submittedName>
</protein>
<sequence length="24" mass="3024">MHMVHHLLLYRLFQCNILHNKTFN</sequence>
<proteinExistence type="predicted"/>
<dbReference type="AlphaFoldDB" id="A0A0A8Z2P4"/>
<reference evidence="1" key="1">
    <citation type="submission" date="2014-09" db="EMBL/GenBank/DDBJ databases">
        <authorList>
            <person name="Magalhaes I.L.F."/>
            <person name="Oliveira U."/>
            <person name="Santos F.R."/>
            <person name="Vidigal T.H.D.A."/>
            <person name="Brescovit A.D."/>
            <person name="Santos A.J."/>
        </authorList>
    </citation>
    <scope>NUCLEOTIDE SEQUENCE</scope>
    <source>
        <tissue evidence="1">Shoot tissue taken approximately 20 cm above the soil surface</tissue>
    </source>
</reference>
<name>A0A0A8Z2P4_ARUDO</name>
<accession>A0A0A8Z2P4</accession>
<organism evidence="1">
    <name type="scientific">Arundo donax</name>
    <name type="common">Giant reed</name>
    <name type="synonym">Donax arundinaceus</name>
    <dbReference type="NCBI Taxonomy" id="35708"/>
    <lineage>
        <taxon>Eukaryota</taxon>
        <taxon>Viridiplantae</taxon>
        <taxon>Streptophyta</taxon>
        <taxon>Embryophyta</taxon>
        <taxon>Tracheophyta</taxon>
        <taxon>Spermatophyta</taxon>
        <taxon>Magnoliopsida</taxon>
        <taxon>Liliopsida</taxon>
        <taxon>Poales</taxon>
        <taxon>Poaceae</taxon>
        <taxon>PACMAD clade</taxon>
        <taxon>Arundinoideae</taxon>
        <taxon>Arundineae</taxon>
        <taxon>Arundo</taxon>
    </lineage>
</organism>
<reference evidence="1" key="2">
    <citation type="journal article" date="2015" name="Data Brief">
        <title>Shoot transcriptome of the giant reed, Arundo donax.</title>
        <authorList>
            <person name="Barrero R.A."/>
            <person name="Guerrero F.D."/>
            <person name="Moolhuijzen P."/>
            <person name="Goolsby J.A."/>
            <person name="Tidwell J."/>
            <person name="Bellgard S.E."/>
            <person name="Bellgard M.I."/>
        </authorList>
    </citation>
    <scope>NUCLEOTIDE SEQUENCE</scope>
    <source>
        <tissue evidence="1">Shoot tissue taken approximately 20 cm above the soil surface</tissue>
    </source>
</reference>
<dbReference type="EMBL" id="GBRH01265907">
    <property type="protein sequence ID" value="JAD31988.1"/>
    <property type="molecule type" value="Transcribed_RNA"/>
</dbReference>